<dbReference type="Gene3D" id="3.30.40.10">
    <property type="entry name" value="Zinc/RING finger domain, C3HC4 (zinc finger)"/>
    <property type="match status" value="1"/>
</dbReference>
<reference evidence="6" key="1">
    <citation type="submission" date="2021-02" db="EMBL/GenBank/DDBJ databases">
        <authorList>
            <person name="Nowell W R."/>
        </authorList>
    </citation>
    <scope>NUCLEOTIDE SEQUENCE</scope>
</reference>
<comment type="caution">
    <text evidence="6">The sequence shown here is derived from an EMBL/GenBank/DDBJ whole genome shotgun (WGS) entry which is preliminary data.</text>
</comment>
<dbReference type="Proteomes" id="UP000663828">
    <property type="component" value="Unassembled WGS sequence"/>
</dbReference>
<evidence type="ECO:0000256" key="3">
    <source>
        <dbReference type="ARBA" id="ARBA00022833"/>
    </source>
</evidence>
<gene>
    <name evidence="6" type="ORF">XAT740_LOCUS5527</name>
</gene>
<evidence type="ECO:0000256" key="2">
    <source>
        <dbReference type="ARBA" id="ARBA00022771"/>
    </source>
</evidence>
<accession>A0A813W3N6</accession>
<keyword evidence="2 4" id="KW-0863">Zinc-finger</keyword>
<keyword evidence="7" id="KW-1185">Reference proteome</keyword>
<proteinExistence type="predicted"/>
<keyword evidence="1" id="KW-0479">Metal-binding</keyword>
<evidence type="ECO:0000259" key="5">
    <source>
        <dbReference type="PROSITE" id="PS50089"/>
    </source>
</evidence>
<dbReference type="GO" id="GO:0008270">
    <property type="term" value="F:zinc ion binding"/>
    <property type="evidence" value="ECO:0007669"/>
    <property type="project" value="UniProtKB-KW"/>
</dbReference>
<evidence type="ECO:0000313" key="6">
    <source>
        <dbReference type="EMBL" id="CAF0851930.1"/>
    </source>
</evidence>
<dbReference type="AlphaFoldDB" id="A0A813W3N6"/>
<dbReference type="InterPro" id="IPR017907">
    <property type="entry name" value="Znf_RING_CS"/>
</dbReference>
<dbReference type="PROSITE" id="PS50089">
    <property type="entry name" value="ZF_RING_2"/>
    <property type="match status" value="1"/>
</dbReference>
<feature type="domain" description="RING-type" evidence="5">
    <location>
        <begin position="38"/>
        <end position="75"/>
    </location>
</feature>
<dbReference type="InterPro" id="IPR013083">
    <property type="entry name" value="Znf_RING/FYVE/PHD"/>
</dbReference>
<name>A0A813W3N6_ADIRI</name>
<dbReference type="SUPFAM" id="SSF49599">
    <property type="entry name" value="TRAF domain-like"/>
    <property type="match status" value="1"/>
</dbReference>
<dbReference type="EMBL" id="CAJNOR010000239">
    <property type="protein sequence ID" value="CAF0851930.1"/>
    <property type="molecule type" value="Genomic_DNA"/>
</dbReference>
<sequence length="214" mass="25240">MLGGTNFLFDNDEDDEEEGIDPQRIVEDEHNIVKEFCCAICHGVLWKPRSCAFCQHLFCKKCICIWLKINPEICPFRCSPCEEKRVPPYVHYFLGRLNIRCRNSAFGCGEILSYNQLEGHQTIDYEFDQHPSICVSTTIECFLCKCPIEPKSWQQHMTSCFKRKFNFFVDEVLPPNDPFLFQQKDNANNWFMQLNIRLQQFLSVMFKIDLIGLW</sequence>
<keyword evidence="3" id="KW-0862">Zinc</keyword>
<dbReference type="SUPFAM" id="SSF57850">
    <property type="entry name" value="RING/U-box"/>
    <property type="match status" value="1"/>
</dbReference>
<evidence type="ECO:0000313" key="7">
    <source>
        <dbReference type="Proteomes" id="UP000663828"/>
    </source>
</evidence>
<evidence type="ECO:0000256" key="1">
    <source>
        <dbReference type="ARBA" id="ARBA00022723"/>
    </source>
</evidence>
<evidence type="ECO:0000256" key="4">
    <source>
        <dbReference type="PROSITE-ProRule" id="PRU00175"/>
    </source>
</evidence>
<dbReference type="PROSITE" id="PS00518">
    <property type="entry name" value="ZF_RING_1"/>
    <property type="match status" value="1"/>
</dbReference>
<protein>
    <recommendedName>
        <fullName evidence="5">RING-type domain-containing protein</fullName>
    </recommendedName>
</protein>
<organism evidence="6 7">
    <name type="scientific">Adineta ricciae</name>
    <name type="common">Rotifer</name>
    <dbReference type="NCBI Taxonomy" id="249248"/>
    <lineage>
        <taxon>Eukaryota</taxon>
        <taxon>Metazoa</taxon>
        <taxon>Spiralia</taxon>
        <taxon>Gnathifera</taxon>
        <taxon>Rotifera</taxon>
        <taxon>Eurotatoria</taxon>
        <taxon>Bdelloidea</taxon>
        <taxon>Adinetida</taxon>
        <taxon>Adinetidae</taxon>
        <taxon>Adineta</taxon>
    </lineage>
</organism>
<dbReference type="InterPro" id="IPR001841">
    <property type="entry name" value="Znf_RING"/>
</dbReference>